<accession>A0ABR3RG50</accession>
<dbReference type="InterPro" id="IPR053214">
    <property type="entry name" value="LysM12-like"/>
</dbReference>
<evidence type="ECO:0000256" key="6">
    <source>
        <dbReference type="ARBA" id="ARBA00023024"/>
    </source>
</evidence>
<feature type="disulfide bond" evidence="11">
    <location>
        <begin position="500"/>
        <end position="504"/>
    </location>
</feature>
<dbReference type="EMBL" id="JAKJXO020000006">
    <property type="protein sequence ID" value="KAL1603425.1"/>
    <property type="molecule type" value="Genomic_DNA"/>
</dbReference>
<dbReference type="InterPro" id="IPR001579">
    <property type="entry name" value="Glyco_hydro_18_chit_AS"/>
</dbReference>
<keyword evidence="8" id="KW-0119">Carbohydrate metabolism</keyword>
<keyword evidence="7" id="KW-0843">Virulence</keyword>
<dbReference type="PROSITE" id="PS50941">
    <property type="entry name" value="CHIT_BIND_I_2"/>
    <property type="match status" value="1"/>
</dbReference>
<feature type="disulfide bond" evidence="11">
    <location>
        <begin position="462"/>
        <end position="474"/>
    </location>
</feature>
<evidence type="ECO:0000259" key="13">
    <source>
        <dbReference type="PROSITE" id="PS50941"/>
    </source>
</evidence>
<dbReference type="PROSITE" id="PS51910">
    <property type="entry name" value="GH18_2"/>
    <property type="match status" value="1"/>
</dbReference>
<dbReference type="InterPro" id="IPR001223">
    <property type="entry name" value="Glyco_hydro18_cat"/>
</dbReference>
<keyword evidence="17" id="KW-1185">Reference proteome</keyword>
<comment type="catalytic activity">
    <reaction evidence="1">
        <text>Random endo-hydrolysis of N-acetyl-beta-D-glucosaminide (1-&gt;4)-beta-linkages in chitin and chitodextrins.</text>
        <dbReference type="EC" id="3.2.1.14"/>
    </reaction>
</comment>
<dbReference type="PANTHER" id="PTHR47700">
    <property type="entry name" value="V CHITINASE, PUTATIVE (AFU_ORTHOLOGUE AFUA_6G13720)-RELATED"/>
    <property type="match status" value="1"/>
</dbReference>
<dbReference type="Gene3D" id="3.20.20.80">
    <property type="entry name" value="Glycosidases"/>
    <property type="match status" value="1"/>
</dbReference>
<dbReference type="Gene3D" id="3.10.50.10">
    <property type="match status" value="1"/>
</dbReference>
<dbReference type="Pfam" id="PF00704">
    <property type="entry name" value="Glyco_hydro_18"/>
    <property type="match status" value="1"/>
</dbReference>
<keyword evidence="11" id="KW-1015">Disulfide bond</keyword>
<sequence>MLFSMAVPSSKRNEVTTAKTAIRACSADYAKGAKASFIADDEKASLCTTANRILESNHVRMYQAPDGSNGKFSTSHLLSAGRQLLHHLGQQTPSCDQNTVQFAYSQSAVIGLFAGVELHQYGISVDVLTNFLQHIEDQAVSESVMVQLCGTHNLGADYSIGIFATSAKQLPSVQKLVGTWSNGECVTQAADKDDDWMEISLRIPGMAEVTFINGTNSTQSQSSMSASSRSVPQLSARSRLAARADCKTTVVQAGDGCAVLASRCGISQTQLKGYNRDDLCATLVKDEVVCCSSGTLPSTLPPGNADGTCKLRTVVAGDDCNTLPLKCGISYQDFLKANTKQNLCSTLMEGQQVCCTAGERPDLKPKPDADGNCATHLTQTNEGCASIAVARDLEPEDLEEFNKNTWGWNGCDPENFYRDFLMCVSKGTPPMPATVPNAICGPMMPDTVKPPSGTNISELNPCPLNVCCNIWGQCGTTDDYCTVSPSKSGAPGTSGHQSGCISNCGRDIIKGPAPESKIKVAYFESWNFNRKCLTMSVEEIPSSYTHIHFAFANITQGTFVPEITDDTVKEQFEIFKQLKDVKKIISFGGWDFSTMPGTYSILRQAAQPANRALFAKNVVAFVEEHGLDGVDIDWEYPGAPDIPDVPSDDPQNGVNYYRLLSSIKTAIGSSKTVSFAAPASFWYLKSYPIKTMAKEIDYIIYMTYDLHGQWDYANEWTSPGCPSGNCLRSHVNETETKDALSMITKAGAVSNKVVVGVASYGRSFKMESAGCDDENCKFTGSPRVSNAYKGRCTDTGGYISNAEIEEIIDTGNFNKNWTKEGSNMLVFNDTEWVAYMTEEMKAKRSEFYDSYNFAGTTDWAVDLQEFWDSSGLDDMEDVYVDPNYWLPCTGSFSTLEVLEDRKFWLPHHCLEQYIVDVQIKILEGTLKKYEDLLDDGYDGKFNTYERYTKEQAPDQINSFMASDKVDDYFTCTEYKEVTCCSSCKYATCAIGCDNKADCKSGYRQLDMDKCPKFEFEVPALHGDTIPNATFTLNDETGFYNELQENFGIEKEWVVLSKRTIRINNGCQYAGEDVLNCIERSNNFFYNYPMPSNDKIKVYNPKDIINGSSGDSDDLLERVKIMATASRWDEELTDTDMVDSTSLPTYSMEQAVSAMQSIIDEANEIEKKEREEMILNFITGILFWVPFAGEIGTGLTALRSVIRLIGAVGDAALLVYDIVQDPDSAFMSVFSYLATAGVGKSGFKAAASYRRIIVKKDYESLGAVKTRLDKVESIRGSMCTL</sequence>
<proteinExistence type="inferred from homology"/>
<name>A0ABR3RG50_9PLEO</name>
<dbReference type="InterPro" id="IPR018392">
    <property type="entry name" value="LysM"/>
</dbReference>
<keyword evidence="9 12" id="KW-0326">Glycosidase</keyword>
<evidence type="ECO:0000256" key="1">
    <source>
        <dbReference type="ARBA" id="ARBA00000822"/>
    </source>
</evidence>
<comment type="caution">
    <text evidence="16">The sequence shown here is derived from an EMBL/GenBank/DDBJ whole genome shotgun (WGS) entry which is preliminary data.</text>
</comment>
<feature type="domain" description="LysM" evidence="14">
    <location>
        <begin position="247"/>
        <end position="291"/>
    </location>
</feature>
<dbReference type="SUPFAM" id="SSF57016">
    <property type="entry name" value="Plant lectins/antimicrobial peptides"/>
    <property type="match status" value="1"/>
</dbReference>
<dbReference type="InterPro" id="IPR036861">
    <property type="entry name" value="Endochitinase-like_sf"/>
</dbReference>
<dbReference type="InterPro" id="IPR029070">
    <property type="entry name" value="Chitinase_insertion_sf"/>
</dbReference>
<evidence type="ECO:0000259" key="14">
    <source>
        <dbReference type="PROSITE" id="PS51782"/>
    </source>
</evidence>
<comment type="caution">
    <text evidence="11">Lacks conserved residue(s) required for the propagation of feature annotation.</text>
</comment>
<keyword evidence="5 12" id="KW-0378">Hydrolase</keyword>
<dbReference type="PROSITE" id="PS51782">
    <property type="entry name" value="LYSM"/>
    <property type="match status" value="2"/>
</dbReference>
<evidence type="ECO:0000256" key="10">
    <source>
        <dbReference type="ARBA" id="ARBA00023326"/>
    </source>
</evidence>
<dbReference type="SUPFAM" id="SSF54556">
    <property type="entry name" value="Chitinase insertion domain"/>
    <property type="match status" value="1"/>
</dbReference>
<dbReference type="InterPro" id="IPR001002">
    <property type="entry name" value="Chitin-bd_1"/>
</dbReference>
<keyword evidence="6" id="KW-0146">Chitin degradation</keyword>
<evidence type="ECO:0000256" key="8">
    <source>
        <dbReference type="ARBA" id="ARBA00023277"/>
    </source>
</evidence>
<dbReference type="SMART" id="SM00636">
    <property type="entry name" value="Glyco_18"/>
    <property type="match status" value="1"/>
</dbReference>
<dbReference type="SUPFAM" id="SSF51445">
    <property type="entry name" value="(Trans)glycosidases"/>
    <property type="match status" value="1"/>
</dbReference>
<keyword evidence="4 11" id="KW-0147">Chitin-binding</keyword>
<protein>
    <recommendedName>
        <fullName evidence="3">chitinase</fullName>
        <ecNumber evidence="3">3.2.1.14</ecNumber>
    </recommendedName>
</protein>
<reference evidence="16 17" key="1">
    <citation type="submission" date="2024-02" db="EMBL/GenBank/DDBJ databases">
        <title>De novo assembly and annotation of 12 fungi associated with fruit tree decline syndrome in Ontario, Canada.</title>
        <authorList>
            <person name="Sulman M."/>
            <person name="Ellouze W."/>
            <person name="Ilyukhin E."/>
        </authorList>
    </citation>
    <scope>NUCLEOTIDE SEQUENCE [LARGE SCALE GENOMIC DNA]</scope>
    <source>
        <strain evidence="16 17">M42-189</strain>
    </source>
</reference>
<dbReference type="PROSITE" id="PS01095">
    <property type="entry name" value="GH18_1"/>
    <property type="match status" value="1"/>
</dbReference>
<evidence type="ECO:0000256" key="5">
    <source>
        <dbReference type="ARBA" id="ARBA00022801"/>
    </source>
</evidence>
<feature type="domain" description="GH18" evidence="15">
    <location>
        <begin position="517"/>
        <end position="880"/>
    </location>
</feature>
<dbReference type="InterPro" id="IPR011583">
    <property type="entry name" value="Chitinase_II/V-like_cat"/>
</dbReference>
<evidence type="ECO:0000256" key="11">
    <source>
        <dbReference type="PROSITE-ProRule" id="PRU00261"/>
    </source>
</evidence>
<dbReference type="InterPro" id="IPR036779">
    <property type="entry name" value="LysM_dom_sf"/>
</dbReference>
<evidence type="ECO:0000256" key="7">
    <source>
        <dbReference type="ARBA" id="ARBA00023026"/>
    </source>
</evidence>
<comment type="similarity">
    <text evidence="2">Belongs to the glycosyl hydrolase 18 family. Chitinase class V subfamily.</text>
</comment>
<evidence type="ECO:0000256" key="4">
    <source>
        <dbReference type="ARBA" id="ARBA00022669"/>
    </source>
</evidence>
<evidence type="ECO:0000313" key="17">
    <source>
        <dbReference type="Proteomes" id="UP001521785"/>
    </source>
</evidence>
<feature type="domain" description="Chitin-binding type-1" evidence="13">
    <location>
        <begin position="437"/>
        <end position="506"/>
    </location>
</feature>
<feature type="disulfide bond" evidence="11">
    <location>
        <begin position="467"/>
        <end position="481"/>
    </location>
</feature>
<evidence type="ECO:0000256" key="2">
    <source>
        <dbReference type="ARBA" id="ARBA00008682"/>
    </source>
</evidence>
<dbReference type="Pfam" id="PF01476">
    <property type="entry name" value="LysM"/>
    <property type="match status" value="1"/>
</dbReference>
<dbReference type="Pfam" id="PF00187">
    <property type="entry name" value="Chitin_bind_1"/>
    <property type="match status" value="1"/>
</dbReference>
<evidence type="ECO:0000313" key="16">
    <source>
        <dbReference type="EMBL" id="KAL1603425.1"/>
    </source>
</evidence>
<dbReference type="EC" id="3.2.1.14" evidence="3"/>
<gene>
    <name evidence="16" type="ORF">SLS60_005012</name>
</gene>
<dbReference type="PANTHER" id="PTHR47700:SF2">
    <property type="entry name" value="CHITINASE"/>
    <property type="match status" value="1"/>
</dbReference>
<dbReference type="InterPro" id="IPR017853">
    <property type="entry name" value="GH"/>
</dbReference>
<dbReference type="Gene3D" id="3.10.350.10">
    <property type="entry name" value="LysM domain"/>
    <property type="match status" value="2"/>
</dbReference>
<organism evidence="16 17">
    <name type="scientific">Paraconiothyrium brasiliense</name>
    <dbReference type="NCBI Taxonomy" id="300254"/>
    <lineage>
        <taxon>Eukaryota</taxon>
        <taxon>Fungi</taxon>
        <taxon>Dikarya</taxon>
        <taxon>Ascomycota</taxon>
        <taxon>Pezizomycotina</taxon>
        <taxon>Dothideomycetes</taxon>
        <taxon>Pleosporomycetidae</taxon>
        <taxon>Pleosporales</taxon>
        <taxon>Massarineae</taxon>
        <taxon>Didymosphaeriaceae</taxon>
        <taxon>Paraconiothyrium</taxon>
    </lineage>
</organism>
<evidence type="ECO:0000256" key="12">
    <source>
        <dbReference type="RuleBase" id="RU000489"/>
    </source>
</evidence>
<dbReference type="Proteomes" id="UP001521785">
    <property type="component" value="Unassembled WGS sequence"/>
</dbReference>
<dbReference type="Gene3D" id="3.30.60.10">
    <property type="entry name" value="Endochitinase-like"/>
    <property type="match status" value="1"/>
</dbReference>
<feature type="domain" description="LysM" evidence="14">
    <location>
        <begin position="310"/>
        <end position="355"/>
    </location>
</feature>
<dbReference type="CDD" id="cd00035">
    <property type="entry name" value="ChtBD1"/>
    <property type="match status" value="1"/>
</dbReference>
<keyword evidence="10" id="KW-0624">Polysaccharide degradation</keyword>
<evidence type="ECO:0000259" key="15">
    <source>
        <dbReference type="PROSITE" id="PS51910"/>
    </source>
</evidence>
<evidence type="ECO:0000256" key="3">
    <source>
        <dbReference type="ARBA" id="ARBA00012729"/>
    </source>
</evidence>
<dbReference type="CDD" id="cd02878">
    <property type="entry name" value="GH18_zymocin_alpha"/>
    <property type="match status" value="1"/>
</dbReference>
<evidence type="ECO:0000256" key="9">
    <source>
        <dbReference type="ARBA" id="ARBA00023295"/>
    </source>
</evidence>